<proteinExistence type="predicted"/>
<dbReference type="RefSeq" id="WP_353529984.1">
    <property type="nucleotide sequence ID" value="NZ_JBBMEX010000002.1"/>
</dbReference>
<dbReference type="Proteomes" id="UP001454489">
    <property type="component" value="Unassembled WGS sequence"/>
</dbReference>
<gene>
    <name evidence="1" type="ORF">WMO43_03555</name>
</gene>
<protein>
    <submittedName>
        <fullName evidence="1">Uncharacterized protein</fullName>
    </submittedName>
</protein>
<organism evidence="1 2">
    <name type="scientific">Maccoyibacter intestinihominis</name>
    <dbReference type="NCBI Taxonomy" id="3133499"/>
    <lineage>
        <taxon>Bacteria</taxon>
        <taxon>Bacillati</taxon>
        <taxon>Bacillota</taxon>
        <taxon>Clostridia</taxon>
        <taxon>Lachnospirales</taxon>
        <taxon>Lachnospiraceae</taxon>
        <taxon>Maccoyibacter</taxon>
    </lineage>
</organism>
<keyword evidence="2" id="KW-1185">Reference proteome</keyword>
<reference evidence="1 2" key="1">
    <citation type="submission" date="2024-03" db="EMBL/GenBank/DDBJ databases">
        <title>Human intestinal bacterial collection.</title>
        <authorList>
            <person name="Pauvert C."/>
            <person name="Hitch T.C.A."/>
            <person name="Clavel T."/>
        </authorList>
    </citation>
    <scope>NUCLEOTIDE SEQUENCE [LARGE SCALE GENOMIC DNA]</scope>
    <source>
        <strain evidence="1 2">CLA-AA-H185</strain>
    </source>
</reference>
<comment type="caution">
    <text evidence="1">The sequence shown here is derived from an EMBL/GenBank/DDBJ whole genome shotgun (WGS) entry which is preliminary data.</text>
</comment>
<evidence type="ECO:0000313" key="1">
    <source>
        <dbReference type="EMBL" id="MEQ2556958.1"/>
    </source>
</evidence>
<name>A0ABV1HBT4_9FIRM</name>
<accession>A0ABV1HBT4</accession>
<evidence type="ECO:0000313" key="2">
    <source>
        <dbReference type="Proteomes" id="UP001454489"/>
    </source>
</evidence>
<dbReference type="EMBL" id="JBBMEX010000002">
    <property type="protein sequence ID" value="MEQ2556958.1"/>
    <property type="molecule type" value="Genomic_DNA"/>
</dbReference>
<sequence>MSTINSVTAAAYTTTAYESKAVAKKENTEATTEKSYGKDVGVVYEKSSKTVENAGTYKKTSGKTNTALIEKMKADTANRTNQLRSMVEQMMTKQGKKIGQADDIWSFLASGKYNVSPEVRAQAQKDIADDGYWGVEQTSDRIVEFAKALSGGDSEKADEMIAAFKKGFDQATKAWGKSLPDISGRTYDAVMKKFDAWKNGTETAKTETEE</sequence>